<evidence type="ECO:0000256" key="1">
    <source>
        <dbReference type="ARBA" id="ARBA00022598"/>
    </source>
</evidence>
<dbReference type="InterPro" id="IPR045864">
    <property type="entry name" value="aa-tRNA-synth_II/BPL/LPL"/>
</dbReference>
<reference evidence="7" key="2">
    <citation type="journal article" date="2023" name="IMA Fungus">
        <title>Comparative genomic study of the Penicillium genus elucidates a diverse pangenome and 15 lateral gene transfer events.</title>
        <authorList>
            <person name="Petersen C."/>
            <person name="Sorensen T."/>
            <person name="Nielsen M.R."/>
            <person name="Sondergaard T.E."/>
            <person name="Sorensen J.L."/>
            <person name="Fitzpatrick D.A."/>
            <person name="Frisvad J.C."/>
            <person name="Nielsen K.L."/>
        </authorList>
    </citation>
    <scope>NUCLEOTIDE SEQUENCE</scope>
    <source>
        <strain evidence="7">IBT 34128</strain>
    </source>
</reference>
<reference evidence="7" key="1">
    <citation type="submission" date="2022-11" db="EMBL/GenBank/DDBJ databases">
        <authorList>
            <person name="Petersen C."/>
        </authorList>
    </citation>
    <scope>NUCLEOTIDE SEQUENCE</scope>
    <source>
        <strain evidence="7">IBT 34128</strain>
    </source>
</reference>
<dbReference type="GO" id="GO:0005524">
    <property type="term" value="F:ATP binding"/>
    <property type="evidence" value="ECO:0007669"/>
    <property type="project" value="UniProtKB-KW"/>
</dbReference>
<dbReference type="GO" id="GO:0000049">
    <property type="term" value="F:tRNA binding"/>
    <property type="evidence" value="ECO:0007669"/>
    <property type="project" value="TreeGrafter"/>
</dbReference>
<evidence type="ECO:0000313" key="8">
    <source>
        <dbReference type="Proteomes" id="UP001141434"/>
    </source>
</evidence>
<dbReference type="CDD" id="cd04322">
    <property type="entry name" value="LysRS_N"/>
    <property type="match status" value="1"/>
</dbReference>
<dbReference type="Gene3D" id="2.40.50.140">
    <property type="entry name" value="Nucleic acid-binding proteins"/>
    <property type="match status" value="1"/>
</dbReference>
<keyword evidence="1" id="KW-0436">Ligase</keyword>
<evidence type="ECO:0000256" key="3">
    <source>
        <dbReference type="ARBA" id="ARBA00022840"/>
    </source>
</evidence>
<evidence type="ECO:0000259" key="6">
    <source>
        <dbReference type="PROSITE" id="PS50862"/>
    </source>
</evidence>
<proteinExistence type="predicted"/>
<protein>
    <recommendedName>
        <fullName evidence="5">Lysyl-tRNA synthetase</fullName>
    </recommendedName>
</protein>
<evidence type="ECO:0000313" key="7">
    <source>
        <dbReference type="EMBL" id="KAJ5084805.1"/>
    </source>
</evidence>
<dbReference type="PANTHER" id="PTHR42918">
    <property type="entry name" value="LYSYL-TRNA SYNTHETASE"/>
    <property type="match status" value="1"/>
</dbReference>
<dbReference type="AlphaFoldDB" id="A0A9W9EN66"/>
<dbReference type="PANTHER" id="PTHR42918:SF5">
    <property type="entry name" value="LYSINE--TRNA LIGASE, MITOCHONDRIAL"/>
    <property type="match status" value="1"/>
</dbReference>
<keyword evidence="4" id="KW-0030">Aminoacyl-tRNA synthetase</keyword>
<dbReference type="GeneID" id="81399078"/>
<dbReference type="FunFam" id="3.30.930.10:FF:000094">
    <property type="entry name" value="Lysine--tRNA ligase, mitochondrial"/>
    <property type="match status" value="1"/>
</dbReference>
<dbReference type="SUPFAM" id="SSF50249">
    <property type="entry name" value="Nucleic acid-binding proteins"/>
    <property type="match status" value="1"/>
</dbReference>
<dbReference type="PRINTS" id="PR00982">
    <property type="entry name" value="TRNASYNTHLYS"/>
</dbReference>
<keyword evidence="2" id="KW-0547">Nucleotide-binding</keyword>
<name>A0A9W9EN66_9EURO</name>
<dbReference type="GO" id="GO:0005739">
    <property type="term" value="C:mitochondrion"/>
    <property type="evidence" value="ECO:0007669"/>
    <property type="project" value="TreeGrafter"/>
</dbReference>
<dbReference type="GO" id="GO:0004824">
    <property type="term" value="F:lysine-tRNA ligase activity"/>
    <property type="evidence" value="ECO:0007669"/>
    <property type="project" value="InterPro"/>
</dbReference>
<keyword evidence="8" id="KW-1185">Reference proteome</keyword>
<dbReference type="GO" id="GO:0070154">
    <property type="term" value="P:mitochondrial lysyl-tRNA aminoacylation"/>
    <property type="evidence" value="ECO:0007669"/>
    <property type="project" value="TreeGrafter"/>
</dbReference>
<dbReference type="RefSeq" id="XP_056508202.1">
    <property type="nucleotide sequence ID" value="XM_056659909.1"/>
</dbReference>
<keyword evidence="3" id="KW-0067">ATP-binding</keyword>
<sequence>MQSIRSRALPLGHGLCSAGLHLTQPSRSQFLRGTSLRLTSQPIRNGSSTASPEKAFQERVQEIKNACADPYPRLAVDPRTLSTAEFRTRYSQLADNESVENDTVVVSGRLAGSKLIFFDLVQDGHKLQVMCNKRRLDAISPEQFKKLYRLLRRGDAFCMFCSRLSLPSLAKSICIAVTGTPHRTGRGELTIDATELPQLLSPCLHDVPVHDASHDTSSPFPRHVRFLADPAAADIIRARSALTQYLRQFFLDRSFMEVNTPIIGSVAGGAIARPFYTSATEFPERQLSLRIAPELWLKRLVVGGFDKVFEIGPSFRNEGLDKTHNPEFTTCEFYHAYANLENLMTITEDLLSGMAAHIHAHNQEGTLQPTAANFTAPFRRIDFIPGLEEQLGRKLPDLDAPSALEELHQLFHDQSLPIPENATLPRFLDELCGTYLEPQCTDPTFITHPPECLSPLSKSFAHPTTNQRVAARAELFVEGKELINTYEEENSPFEQRRKFEDQLRFGHDAGEPGEIDESYLEALQWGLPATGGWGCGIDRLCMLFTGAKRIGDVLPFGNLRAVTRRPGGGLSSSE</sequence>
<feature type="domain" description="Aminoacyl-transfer RNA synthetases class-II family profile" evidence="6">
    <location>
        <begin position="236"/>
        <end position="555"/>
    </location>
</feature>
<dbReference type="InterPro" id="IPR006195">
    <property type="entry name" value="aa-tRNA-synth_II"/>
</dbReference>
<gene>
    <name evidence="7" type="ORF">NUU61_009384</name>
</gene>
<evidence type="ECO:0000256" key="2">
    <source>
        <dbReference type="ARBA" id="ARBA00022741"/>
    </source>
</evidence>
<dbReference type="InterPro" id="IPR044136">
    <property type="entry name" value="Lys-tRNA-ligase_II_N"/>
</dbReference>
<dbReference type="Gene3D" id="3.30.930.10">
    <property type="entry name" value="Bira Bifunctional Protein, Domain 2"/>
    <property type="match status" value="1"/>
</dbReference>
<comment type="caution">
    <text evidence="7">The sequence shown here is derived from an EMBL/GenBank/DDBJ whole genome shotgun (WGS) entry which is preliminary data.</text>
</comment>
<dbReference type="InterPro" id="IPR012340">
    <property type="entry name" value="NA-bd_OB-fold"/>
</dbReference>
<dbReference type="Pfam" id="PF00152">
    <property type="entry name" value="tRNA-synt_2"/>
    <property type="match status" value="1"/>
</dbReference>
<evidence type="ECO:0000256" key="5">
    <source>
        <dbReference type="ARBA" id="ARBA00030563"/>
    </source>
</evidence>
<dbReference type="Proteomes" id="UP001141434">
    <property type="component" value="Unassembled WGS sequence"/>
</dbReference>
<dbReference type="OrthoDB" id="21243at2759"/>
<evidence type="ECO:0000256" key="4">
    <source>
        <dbReference type="ARBA" id="ARBA00023146"/>
    </source>
</evidence>
<dbReference type="EMBL" id="JAPMSZ010000011">
    <property type="protein sequence ID" value="KAJ5084805.1"/>
    <property type="molecule type" value="Genomic_DNA"/>
</dbReference>
<dbReference type="PROSITE" id="PS50862">
    <property type="entry name" value="AA_TRNA_LIGASE_II"/>
    <property type="match status" value="1"/>
</dbReference>
<dbReference type="InterPro" id="IPR004364">
    <property type="entry name" value="Aa-tRNA-synt_II"/>
</dbReference>
<accession>A0A9W9EN66</accession>
<organism evidence="7 8">
    <name type="scientific">Penicillium alfredii</name>
    <dbReference type="NCBI Taxonomy" id="1506179"/>
    <lineage>
        <taxon>Eukaryota</taxon>
        <taxon>Fungi</taxon>
        <taxon>Dikarya</taxon>
        <taxon>Ascomycota</taxon>
        <taxon>Pezizomycotina</taxon>
        <taxon>Eurotiomycetes</taxon>
        <taxon>Eurotiomycetidae</taxon>
        <taxon>Eurotiales</taxon>
        <taxon>Aspergillaceae</taxon>
        <taxon>Penicillium</taxon>
    </lineage>
</organism>
<dbReference type="SUPFAM" id="SSF55681">
    <property type="entry name" value="Class II aaRS and biotin synthetases"/>
    <property type="match status" value="1"/>
</dbReference>
<dbReference type="InterPro" id="IPR018149">
    <property type="entry name" value="Lys-tRNA-synth_II_C"/>
</dbReference>